<evidence type="ECO:0000313" key="3">
    <source>
        <dbReference type="Proteomes" id="UP000091820"/>
    </source>
</evidence>
<proteinExistence type="predicted"/>
<evidence type="ECO:0000256" key="1">
    <source>
        <dbReference type="SAM" id="Phobius"/>
    </source>
</evidence>
<dbReference type="VEuPathDB" id="VectorBase:GBRI012974"/>
<dbReference type="Proteomes" id="UP000091820">
    <property type="component" value="Unassembled WGS sequence"/>
</dbReference>
<keyword evidence="1" id="KW-0472">Membrane</keyword>
<protein>
    <submittedName>
        <fullName evidence="2">Uncharacterized protein</fullName>
    </submittedName>
</protein>
<dbReference type="EnsemblMetazoa" id="GBRI012974-RA">
    <property type="protein sequence ID" value="GBRI012974-PA"/>
    <property type="gene ID" value="GBRI012974"/>
</dbReference>
<organism evidence="2 3">
    <name type="scientific">Glossina brevipalpis</name>
    <dbReference type="NCBI Taxonomy" id="37001"/>
    <lineage>
        <taxon>Eukaryota</taxon>
        <taxon>Metazoa</taxon>
        <taxon>Ecdysozoa</taxon>
        <taxon>Arthropoda</taxon>
        <taxon>Hexapoda</taxon>
        <taxon>Insecta</taxon>
        <taxon>Pterygota</taxon>
        <taxon>Neoptera</taxon>
        <taxon>Endopterygota</taxon>
        <taxon>Diptera</taxon>
        <taxon>Brachycera</taxon>
        <taxon>Muscomorpha</taxon>
        <taxon>Hippoboscoidea</taxon>
        <taxon>Glossinidae</taxon>
        <taxon>Glossina</taxon>
    </lineage>
</organism>
<accession>A0A1A9WB95</accession>
<reference evidence="3" key="1">
    <citation type="submission" date="2014-03" db="EMBL/GenBank/DDBJ databases">
        <authorList>
            <person name="Aksoy S."/>
            <person name="Warren W."/>
            <person name="Wilson R.K."/>
        </authorList>
    </citation>
    <scope>NUCLEOTIDE SEQUENCE [LARGE SCALE GENOMIC DNA]</scope>
    <source>
        <strain evidence="3">IAEA</strain>
    </source>
</reference>
<name>A0A1A9WB95_9MUSC</name>
<keyword evidence="1" id="KW-1133">Transmembrane helix</keyword>
<evidence type="ECO:0000313" key="2">
    <source>
        <dbReference type="EnsemblMetazoa" id="GBRI012974-PA"/>
    </source>
</evidence>
<keyword evidence="3" id="KW-1185">Reference proteome</keyword>
<keyword evidence="1" id="KW-0812">Transmembrane</keyword>
<feature type="transmembrane region" description="Helical" evidence="1">
    <location>
        <begin position="6"/>
        <end position="25"/>
    </location>
</feature>
<dbReference type="AlphaFoldDB" id="A0A1A9WB95"/>
<sequence>MLAAVVTVSSAGLLYIWYQNVLWLYEKGGGRDYRLRVQHYEAILICACSHSLRTQINAITDFICHQT</sequence>
<reference evidence="2" key="2">
    <citation type="submission" date="2020-05" db="UniProtKB">
        <authorList>
            <consortium name="EnsemblMetazoa"/>
        </authorList>
    </citation>
    <scope>IDENTIFICATION</scope>
    <source>
        <strain evidence="2">IAEA</strain>
    </source>
</reference>